<dbReference type="GO" id="GO:0022857">
    <property type="term" value="F:transmembrane transporter activity"/>
    <property type="evidence" value="ECO:0007669"/>
    <property type="project" value="UniProtKB-ARBA"/>
</dbReference>
<dbReference type="SUPFAM" id="SSF52540">
    <property type="entry name" value="P-loop containing nucleoside triphosphate hydrolases"/>
    <property type="match status" value="1"/>
</dbReference>
<feature type="domain" description="ABC transporter" evidence="5">
    <location>
        <begin position="4"/>
        <end position="244"/>
    </location>
</feature>
<reference evidence="6 9" key="3">
    <citation type="submission" date="2022-05" db="EMBL/GenBank/DDBJ databases">
        <title>Genome Sequencing of Bee-Associated Microbes.</title>
        <authorList>
            <person name="Dunlap C."/>
        </authorList>
    </citation>
    <scope>NUCLEOTIDE SEQUENCE [LARGE SCALE GENOMIC DNA]</scope>
    <source>
        <strain evidence="6 9">NRRL NRS-750</strain>
    </source>
</reference>
<keyword evidence="4 7" id="KW-0067">ATP-binding</keyword>
<evidence type="ECO:0000313" key="8">
    <source>
        <dbReference type="Proteomes" id="UP000304148"/>
    </source>
</evidence>
<keyword evidence="3" id="KW-0547">Nucleotide-binding</keyword>
<protein>
    <submittedName>
        <fullName evidence="6">ABC transporter ATP-binding protein</fullName>
    </submittedName>
    <submittedName>
        <fullName evidence="7">Lantibiotic ABC transporter (ATP-binding protein)</fullName>
    </submittedName>
</protein>
<dbReference type="CDD" id="cd03255">
    <property type="entry name" value="ABC_MJ0796_LolCDE_FtsE"/>
    <property type="match status" value="1"/>
</dbReference>
<dbReference type="RefSeq" id="WP_021253030.1">
    <property type="nucleotide sequence ID" value="NZ_JAMDLY010000021.1"/>
</dbReference>
<gene>
    <name evidence="7" type="primary">psdA</name>
    <name evidence="6" type="ORF">M5X04_25330</name>
    <name evidence="7" type="ORF">PBLR_13260</name>
</gene>
<dbReference type="Proteomes" id="UP000304148">
    <property type="component" value="Chromosome"/>
</dbReference>
<dbReference type="Pfam" id="PF00005">
    <property type="entry name" value="ABC_tran"/>
    <property type="match status" value="1"/>
</dbReference>
<dbReference type="InterPro" id="IPR003439">
    <property type="entry name" value="ABC_transporter-like_ATP-bd"/>
</dbReference>
<evidence type="ECO:0000313" key="9">
    <source>
        <dbReference type="Proteomes" id="UP001527090"/>
    </source>
</evidence>
<dbReference type="EMBL" id="LS992241">
    <property type="protein sequence ID" value="SYX84838.1"/>
    <property type="molecule type" value="Genomic_DNA"/>
</dbReference>
<organism evidence="7 8">
    <name type="scientific">Paenibacillus alvei</name>
    <name type="common">Bacillus alvei</name>
    <dbReference type="NCBI Taxonomy" id="44250"/>
    <lineage>
        <taxon>Bacteria</taxon>
        <taxon>Bacillati</taxon>
        <taxon>Bacillota</taxon>
        <taxon>Bacilli</taxon>
        <taxon>Bacillales</taxon>
        <taxon>Paenibacillaceae</taxon>
        <taxon>Paenibacillus</taxon>
    </lineage>
</organism>
<evidence type="ECO:0000313" key="6">
    <source>
        <dbReference type="EMBL" id="MCY9532633.1"/>
    </source>
</evidence>
<dbReference type="Proteomes" id="UP001527090">
    <property type="component" value="Unassembled WGS sequence"/>
</dbReference>
<dbReference type="PANTHER" id="PTHR42798:SF7">
    <property type="entry name" value="ALPHA-D-RIBOSE 1-METHYLPHOSPHONATE 5-TRIPHOSPHATE SYNTHASE SUBUNIT PHNL"/>
    <property type="match status" value="1"/>
</dbReference>
<keyword evidence="9" id="KW-1185">Reference proteome</keyword>
<dbReference type="SMART" id="SM00382">
    <property type="entry name" value="AAA"/>
    <property type="match status" value="1"/>
</dbReference>
<evidence type="ECO:0000313" key="7">
    <source>
        <dbReference type="EMBL" id="SYX84838.1"/>
    </source>
</evidence>
<dbReference type="InterPro" id="IPR017911">
    <property type="entry name" value="MacB-like_ATP-bd"/>
</dbReference>
<evidence type="ECO:0000256" key="1">
    <source>
        <dbReference type="ARBA" id="ARBA00005417"/>
    </source>
</evidence>
<accession>A0A383RCU2</accession>
<dbReference type="PANTHER" id="PTHR42798">
    <property type="entry name" value="LIPOPROTEIN-RELEASING SYSTEM ATP-BINDING PROTEIN LOLD"/>
    <property type="match status" value="1"/>
</dbReference>
<dbReference type="EMBL" id="JAMDLY010000021">
    <property type="protein sequence ID" value="MCY9532633.1"/>
    <property type="molecule type" value="Genomic_DNA"/>
</dbReference>
<dbReference type="InterPro" id="IPR027417">
    <property type="entry name" value="P-loop_NTPase"/>
</dbReference>
<evidence type="ECO:0000256" key="2">
    <source>
        <dbReference type="ARBA" id="ARBA00022448"/>
    </source>
</evidence>
<dbReference type="InterPro" id="IPR003593">
    <property type="entry name" value="AAA+_ATPase"/>
</dbReference>
<evidence type="ECO:0000259" key="5">
    <source>
        <dbReference type="PROSITE" id="PS50893"/>
    </source>
</evidence>
<dbReference type="GO" id="GO:0016887">
    <property type="term" value="F:ATP hydrolysis activity"/>
    <property type="evidence" value="ECO:0007669"/>
    <property type="project" value="InterPro"/>
</dbReference>
<dbReference type="PROSITE" id="PS50893">
    <property type="entry name" value="ABC_TRANSPORTER_2"/>
    <property type="match status" value="1"/>
</dbReference>
<comment type="similarity">
    <text evidence="1">Belongs to the ABC transporter superfamily.</text>
</comment>
<keyword evidence="2" id="KW-0813">Transport</keyword>
<name>A0A383RCU2_PAEAL</name>
<proteinExistence type="inferred from homology"/>
<dbReference type="AlphaFoldDB" id="A0A383RCU2"/>
<evidence type="ECO:0000256" key="4">
    <source>
        <dbReference type="ARBA" id="ARBA00022840"/>
    </source>
</evidence>
<dbReference type="FunFam" id="3.40.50.300:FF:000032">
    <property type="entry name" value="Export ABC transporter ATP-binding protein"/>
    <property type="match status" value="1"/>
</dbReference>
<reference evidence="8" key="1">
    <citation type="submission" date="2018-08" db="EMBL/GenBank/DDBJ databases">
        <authorList>
            <person name="Chevrot R."/>
        </authorList>
    </citation>
    <scope>NUCLEOTIDE SEQUENCE [LARGE SCALE GENOMIC DNA]</scope>
</reference>
<sequence length="259" mass="28995">MPVLEAKQLSKVYGTRGNMTYTALQDINLTIDEGEFVGIMGPSGSGKTTLLNILATIDKQTSGDVFINGTDPAKLSNRKLAYFRRRELGYVFQDFNLLDTLSIRENIILPLALDGISAREIERRLLETASWLGIDHILDKRTYEISGGQKQRTAIARAVIHQPSLLLADELTGNLDSKAAKDVMTALEDLNERSNRTILMVTHDAFAASYCKRILFIKDGRLFSELRRGANRQIFFQHILDSLSLLGGNFDDIPTARYK</sequence>
<dbReference type="GO" id="GO:0005524">
    <property type="term" value="F:ATP binding"/>
    <property type="evidence" value="ECO:0007669"/>
    <property type="project" value="UniProtKB-KW"/>
</dbReference>
<dbReference type="Gene3D" id="3.40.50.300">
    <property type="entry name" value="P-loop containing nucleotide triphosphate hydrolases"/>
    <property type="match status" value="1"/>
</dbReference>
<evidence type="ECO:0000256" key="3">
    <source>
        <dbReference type="ARBA" id="ARBA00022741"/>
    </source>
</evidence>
<dbReference type="GO" id="GO:0098796">
    <property type="term" value="C:membrane protein complex"/>
    <property type="evidence" value="ECO:0007669"/>
    <property type="project" value="UniProtKB-ARBA"/>
</dbReference>
<reference evidence="7" key="2">
    <citation type="submission" date="2018-08" db="EMBL/GenBank/DDBJ databases">
        <authorList>
            <person name="Ferrada E.E."/>
            <person name="Latorre B.A."/>
        </authorList>
    </citation>
    <scope>NUCLEOTIDE SEQUENCE</scope>
    <source>
        <strain evidence="7">Paenibacillus B-LR1</strain>
    </source>
</reference>